<dbReference type="PANTHER" id="PTHR30289:SF8">
    <property type="entry name" value="YHYH DOMAIN-CONTAINING PROTEIN"/>
    <property type="match status" value="1"/>
</dbReference>
<dbReference type="OMA" id="YSHDCCD"/>
<protein>
    <recommendedName>
        <fullName evidence="3">YHYH domain-containing protein</fullName>
    </recommendedName>
</protein>
<dbReference type="Ensembl" id="ENSCSAVT00000015632.1">
    <property type="protein sequence ID" value="ENSCSAVP00000015454.1"/>
    <property type="gene ID" value="ENSCSAVG00000009073.1"/>
</dbReference>
<dbReference type="Pfam" id="PF14240">
    <property type="entry name" value="YHYH"/>
    <property type="match status" value="1"/>
</dbReference>
<evidence type="ECO:0000259" key="3">
    <source>
        <dbReference type="Pfam" id="PF14240"/>
    </source>
</evidence>
<dbReference type="InParanoid" id="H2ZCY8"/>
<dbReference type="GeneTree" id="ENSGT00940000174416"/>
<name>H2ZCY8_CIOSA</name>
<reference evidence="4" key="2">
    <citation type="submission" date="2025-08" db="UniProtKB">
        <authorList>
            <consortium name="Ensembl"/>
        </authorList>
    </citation>
    <scope>IDENTIFICATION</scope>
</reference>
<feature type="compositionally biased region" description="Pro residues" evidence="1">
    <location>
        <begin position="237"/>
        <end position="246"/>
    </location>
</feature>
<reference evidence="4" key="3">
    <citation type="submission" date="2025-09" db="UniProtKB">
        <authorList>
            <consortium name="Ensembl"/>
        </authorList>
    </citation>
    <scope>IDENTIFICATION</scope>
</reference>
<evidence type="ECO:0000256" key="1">
    <source>
        <dbReference type="SAM" id="MobiDB-lite"/>
    </source>
</evidence>
<reference evidence="5" key="1">
    <citation type="submission" date="2003-08" db="EMBL/GenBank/DDBJ databases">
        <authorList>
            <person name="Birren B."/>
            <person name="Nusbaum C."/>
            <person name="Abebe A."/>
            <person name="Abouelleil A."/>
            <person name="Adekoya E."/>
            <person name="Ait-zahra M."/>
            <person name="Allen N."/>
            <person name="Allen T."/>
            <person name="An P."/>
            <person name="Anderson M."/>
            <person name="Anderson S."/>
            <person name="Arachchi H."/>
            <person name="Armbruster J."/>
            <person name="Bachantsang P."/>
            <person name="Baldwin J."/>
            <person name="Barry A."/>
            <person name="Bayul T."/>
            <person name="Blitshsteyn B."/>
            <person name="Bloom T."/>
            <person name="Blye J."/>
            <person name="Boguslavskiy L."/>
            <person name="Borowsky M."/>
            <person name="Boukhgalter B."/>
            <person name="Brunache A."/>
            <person name="Butler J."/>
            <person name="Calixte N."/>
            <person name="Calvo S."/>
            <person name="Camarata J."/>
            <person name="Campo K."/>
            <person name="Chang J."/>
            <person name="Cheshatsang Y."/>
            <person name="Citroen M."/>
            <person name="Collymore A."/>
            <person name="Considine T."/>
            <person name="Cook A."/>
            <person name="Cooke P."/>
            <person name="Corum B."/>
            <person name="Cuomo C."/>
            <person name="David R."/>
            <person name="Dawoe T."/>
            <person name="Degray S."/>
            <person name="Dodge S."/>
            <person name="Dooley K."/>
            <person name="Dorje P."/>
            <person name="Dorjee K."/>
            <person name="Dorris L."/>
            <person name="Duffey N."/>
            <person name="Dupes A."/>
            <person name="Elkins T."/>
            <person name="Engels R."/>
            <person name="Erickson J."/>
            <person name="Farina A."/>
            <person name="Faro S."/>
            <person name="Ferreira P."/>
            <person name="Fischer H."/>
            <person name="Fitzgerald M."/>
            <person name="Foley K."/>
            <person name="Gage D."/>
            <person name="Galagan J."/>
            <person name="Gearin G."/>
            <person name="Gnerre S."/>
            <person name="Gnirke A."/>
            <person name="Goyette A."/>
            <person name="Graham J."/>
            <person name="Grandbois E."/>
            <person name="Gyaltsen K."/>
            <person name="Hafez N."/>
            <person name="Hagopian D."/>
            <person name="Hagos B."/>
            <person name="Hall J."/>
            <person name="Hatcher B."/>
            <person name="Heller A."/>
            <person name="Higgins H."/>
            <person name="Honan T."/>
            <person name="Horn A."/>
            <person name="Houde N."/>
            <person name="Hughes L."/>
            <person name="Hulme W."/>
            <person name="Husby E."/>
            <person name="Iliev I."/>
            <person name="Jaffe D."/>
            <person name="Jones C."/>
            <person name="Kamal M."/>
            <person name="Kamat A."/>
            <person name="Kamvysselis M."/>
            <person name="Karlsson E."/>
            <person name="Kells C."/>
            <person name="Kieu A."/>
            <person name="Kisner P."/>
            <person name="Kodira C."/>
            <person name="Kulbokas E."/>
            <person name="Labutti K."/>
            <person name="Lama D."/>
            <person name="Landers T."/>
            <person name="Leger J."/>
            <person name="Levine S."/>
            <person name="Lewis D."/>
            <person name="Lewis T."/>
            <person name="Lindblad-toh K."/>
            <person name="Liu X."/>
            <person name="Lokyitsang T."/>
            <person name="Lokyitsang Y."/>
            <person name="Lucien O."/>
            <person name="Lui A."/>
            <person name="Ma L.J."/>
            <person name="Mabbitt R."/>
            <person name="Macdonald J."/>
            <person name="Maclean C."/>
            <person name="Major J."/>
            <person name="Manning J."/>
            <person name="Marabella R."/>
            <person name="Maru K."/>
            <person name="Matthews C."/>
            <person name="Mauceli E."/>
            <person name="Mccarthy M."/>
            <person name="Mcdonough S."/>
            <person name="Mcghee T."/>
            <person name="Meldrim J."/>
            <person name="Meneus L."/>
            <person name="Mesirov J."/>
            <person name="Mihalev A."/>
            <person name="Mihova T."/>
            <person name="Mikkelsen T."/>
            <person name="Mlenga V."/>
            <person name="Moru K."/>
            <person name="Mozes J."/>
            <person name="Mulrain L."/>
            <person name="Munson G."/>
            <person name="Naylor J."/>
            <person name="Newes C."/>
            <person name="Nguyen C."/>
            <person name="Nguyen N."/>
            <person name="Nguyen T."/>
            <person name="Nicol R."/>
            <person name="Nielsen C."/>
            <person name="Nizzari M."/>
            <person name="Norbu C."/>
            <person name="Norbu N."/>
            <person name="O'donnell P."/>
            <person name="Okoawo O."/>
            <person name="O'leary S."/>
            <person name="Omotosho B."/>
            <person name="O'neill K."/>
            <person name="Osman S."/>
            <person name="Parker S."/>
            <person name="Perrin D."/>
            <person name="Phunkhang P."/>
            <person name="Piqani B."/>
            <person name="Purcell S."/>
            <person name="Rachupka T."/>
            <person name="Ramasamy U."/>
            <person name="Rameau R."/>
            <person name="Ray V."/>
            <person name="Raymond C."/>
            <person name="Retta R."/>
            <person name="Richardson S."/>
            <person name="Rise C."/>
            <person name="Rodriguez J."/>
            <person name="Rogers J."/>
            <person name="Rogov P."/>
            <person name="Rutman M."/>
            <person name="Schupbach R."/>
            <person name="Seaman C."/>
            <person name="Settipalli S."/>
            <person name="Sharpe T."/>
            <person name="Sheridan J."/>
            <person name="Sherpa N."/>
            <person name="Shi J."/>
            <person name="Smirnov S."/>
            <person name="Smith C."/>
            <person name="Sougnez C."/>
            <person name="Spencer B."/>
            <person name="Stalker J."/>
            <person name="Stange-thomann N."/>
            <person name="Stavropoulos S."/>
            <person name="Stetson K."/>
            <person name="Stone C."/>
            <person name="Stone S."/>
            <person name="Stubbs M."/>
            <person name="Talamas J."/>
            <person name="Tchuinga P."/>
            <person name="Tenzing P."/>
            <person name="Tesfaye S."/>
            <person name="Theodore J."/>
            <person name="Thoulutsang Y."/>
            <person name="Topham K."/>
            <person name="Towey S."/>
            <person name="Tsamla T."/>
            <person name="Tsomo N."/>
            <person name="Vallee D."/>
            <person name="Vassiliev H."/>
            <person name="Venkataraman V."/>
            <person name="Vinson J."/>
            <person name="Vo A."/>
            <person name="Wade C."/>
            <person name="Wang S."/>
            <person name="Wangchuk T."/>
            <person name="Wangdi T."/>
            <person name="Whittaker C."/>
            <person name="Wilkinson J."/>
            <person name="Wu Y."/>
            <person name="Wyman D."/>
            <person name="Yadav S."/>
            <person name="Yang S."/>
            <person name="Yang X."/>
            <person name="Yeager S."/>
            <person name="Yee E."/>
            <person name="Young G."/>
            <person name="Zainoun J."/>
            <person name="Zembeck L."/>
            <person name="Zimmer A."/>
            <person name="Zody M."/>
            <person name="Lander E."/>
        </authorList>
    </citation>
    <scope>NUCLEOTIDE SEQUENCE [LARGE SCALE GENOMIC DNA]</scope>
</reference>
<evidence type="ECO:0000313" key="5">
    <source>
        <dbReference type="Proteomes" id="UP000007875"/>
    </source>
</evidence>
<evidence type="ECO:0000256" key="2">
    <source>
        <dbReference type="SAM" id="SignalP"/>
    </source>
</evidence>
<sequence length="309" mass="33704">MYCDWILVAFLSVNLCWGLTPVEFGQFKSRSFVESNSGLQGSVQINGTVMSTFSIFSNGIPDHKTGTASSKIKVQSYHIKLPTSPSVGTTTTCLPIGPVGMAINGVPIFNSYSHDCCDTGKKELGSFDNCWGLVDDLGRYHYSTAPLCLLKLVCNDPSGLIGVAFDGFPIYGPNDETGRRVSKTDLDECNGRFDRYRKYRYHVTTEFPYTIGCFKGIPIPGYGGACACNQLATPCPNQQPPGPSHPPTRRKRSVASGSSYGNMTALECCSSAATCDHLYHSKSSAEQPLNHVHYFTTLFVSLTTIFMFV</sequence>
<dbReference type="HOGENOM" id="CLU_900030_0_0_1"/>
<accession>H2ZCY8</accession>
<dbReference type="eggNOG" id="ENOG502S1C2">
    <property type="taxonomic scope" value="Eukaryota"/>
</dbReference>
<feature type="chain" id="PRO_5003578902" description="YHYH domain-containing protein" evidence="2">
    <location>
        <begin position="19"/>
        <end position="309"/>
    </location>
</feature>
<proteinExistence type="predicted"/>
<feature type="region of interest" description="Disordered" evidence="1">
    <location>
        <begin position="237"/>
        <end position="256"/>
    </location>
</feature>
<feature type="domain" description="YHYH" evidence="3">
    <location>
        <begin position="79"/>
        <end position="174"/>
    </location>
</feature>
<organism evidence="4 5">
    <name type="scientific">Ciona savignyi</name>
    <name type="common">Pacific transparent sea squirt</name>
    <dbReference type="NCBI Taxonomy" id="51511"/>
    <lineage>
        <taxon>Eukaryota</taxon>
        <taxon>Metazoa</taxon>
        <taxon>Chordata</taxon>
        <taxon>Tunicata</taxon>
        <taxon>Ascidiacea</taxon>
        <taxon>Phlebobranchia</taxon>
        <taxon>Cionidae</taxon>
        <taxon>Ciona</taxon>
    </lineage>
</organism>
<dbReference type="InterPro" id="IPR025924">
    <property type="entry name" value="YHYH_dom"/>
</dbReference>
<dbReference type="Proteomes" id="UP000007875">
    <property type="component" value="Unassembled WGS sequence"/>
</dbReference>
<keyword evidence="5" id="KW-1185">Reference proteome</keyword>
<evidence type="ECO:0000313" key="4">
    <source>
        <dbReference type="Ensembl" id="ENSCSAVP00000015454.1"/>
    </source>
</evidence>
<keyword evidence="2" id="KW-0732">Signal</keyword>
<feature type="signal peptide" evidence="2">
    <location>
        <begin position="1"/>
        <end position="18"/>
    </location>
</feature>
<dbReference type="STRING" id="51511.ENSCSAVP00000015454"/>
<dbReference type="PANTHER" id="PTHR30289">
    <property type="entry name" value="UNCHARACTERIZED PROTEIN YBCL-RELATED"/>
    <property type="match status" value="1"/>
</dbReference>
<dbReference type="AlphaFoldDB" id="H2ZCY8"/>